<dbReference type="AlphaFoldDB" id="A0A939JGK4"/>
<feature type="compositionally biased region" description="Basic and acidic residues" evidence="1">
    <location>
        <begin position="63"/>
        <end position="72"/>
    </location>
</feature>
<evidence type="ECO:0000313" key="3">
    <source>
        <dbReference type="Proteomes" id="UP000664167"/>
    </source>
</evidence>
<dbReference type="EMBL" id="JAFLRJ010000270">
    <property type="protein sequence ID" value="MBO0515281.1"/>
    <property type="molecule type" value="Genomic_DNA"/>
</dbReference>
<protein>
    <submittedName>
        <fullName evidence="2">Uncharacterized protein</fullName>
    </submittedName>
</protein>
<dbReference type="Proteomes" id="UP000664167">
    <property type="component" value="Unassembled WGS sequence"/>
</dbReference>
<accession>A0A939JGK4</accession>
<reference evidence="2" key="1">
    <citation type="submission" date="2021-03" db="EMBL/GenBank/DDBJ databases">
        <title>Streptomyces poriferae sp. nov., a novel marine sponge-derived Actinobacteria species with anti-MRSA activity.</title>
        <authorList>
            <person name="Sandoval-Powers M."/>
            <person name="Kralova S."/>
            <person name="Nguyen G.-S."/>
            <person name="Fawwal D."/>
            <person name="Degnes K."/>
            <person name="Klinkenberg G."/>
            <person name="Sletta H."/>
            <person name="Wentzel A."/>
            <person name="Liles M.R."/>
        </authorList>
    </citation>
    <scope>NUCLEOTIDE SEQUENCE</scope>
    <source>
        <strain evidence="2">DSM 41794</strain>
    </source>
</reference>
<gene>
    <name evidence="2" type="ORF">J0695_26325</name>
</gene>
<proteinExistence type="predicted"/>
<comment type="caution">
    <text evidence="2">The sequence shown here is derived from an EMBL/GenBank/DDBJ whole genome shotgun (WGS) entry which is preliminary data.</text>
</comment>
<feature type="region of interest" description="Disordered" evidence="1">
    <location>
        <begin position="50"/>
        <end position="72"/>
    </location>
</feature>
<keyword evidence="3" id="KW-1185">Reference proteome</keyword>
<evidence type="ECO:0000313" key="2">
    <source>
        <dbReference type="EMBL" id="MBO0515281.1"/>
    </source>
</evidence>
<dbReference type="RefSeq" id="WP_206965962.1">
    <property type="nucleotide sequence ID" value="NZ_BAAAJJ010000001.1"/>
</dbReference>
<sequence length="72" mass="7930">MRRLTLDDGTDLVQRTFVKPFFRHHGPGLLAREASVLALLAEQDGIPAPVRTMDISGTRPHPRRGEAGRTVA</sequence>
<evidence type="ECO:0000256" key="1">
    <source>
        <dbReference type="SAM" id="MobiDB-lite"/>
    </source>
</evidence>
<organism evidence="2 3">
    <name type="scientific">Streptomyces beijiangensis</name>
    <dbReference type="NCBI Taxonomy" id="163361"/>
    <lineage>
        <taxon>Bacteria</taxon>
        <taxon>Bacillati</taxon>
        <taxon>Actinomycetota</taxon>
        <taxon>Actinomycetes</taxon>
        <taxon>Kitasatosporales</taxon>
        <taxon>Streptomycetaceae</taxon>
        <taxon>Streptomyces</taxon>
    </lineage>
</organism>
<name>A0A939JGK4_9ACTN</name>